<accession>A0A067S4X5</accession>
<keyword evidence="2" id="KW-1185">Reference proteome</keyword>
<sequence>MHQGHNIPWDTISTNFKFSREDKRFTPPLTGLVSRDKPGAQNELRHFIKKFTAAIRMFSETERAKYPATFTPLSSGNLFTDELRVKHSEYLNERNQRIDYWIARAQWTVSEDGTSRLTYNTGQAELAEAVKVLLYENEMETLLMLANHPLIPLASLRNLHWGHHFGFSRVMESALRAYLFFNVAEATGILENGSYASMHYEYSSLLSEISGSMDYPAQQIPHQKFLEECGVLRQNRTRWTYGDDWEESESVAHKDYGRLQEYLKTLFALMYRYDVLVRECGLDPEWEDEMVFQWPLRGNVKFEWDDVLGKSVIV</sequence>
<gene>
    <name evidence="1" type="ORF">GALMADRAFT_260071</name>
</gene>
<evidence type="ECO:0000313" key="1">
    <source>
        <dbReference type="EMBL" id="KDR65866.1"/>
    </source>
</evidence>
<dbReference type="HOGENOM" id="CLU_059589_0_0_1"/>
<dbReference type="AlphaFoldDB" id="A0A067S4X5"/>
<dbReference type="OrthoDB" id="3204049at2759"/>
<reference evidence="2" key="1">
    <citation type="journal article" date="2014" name="Proc. Natl. Acad. Sci. U.S.A.">
        <title>Extensive sampling of basidiomycete genomes demonstrates inadequacy of the white-rot/brown-rot paradigm for wood decay fungi.</title>
        <authorList>
            <person name="Riley R."/>
            <person name="Salamov A.A."/>
            <person name="Brown D.W."/>
            <person name="Nagy L.G."/>
            <person name="Floudas D."/>
            <person name="Held B.W."/>
            <person name="Levasseur A."/>
            <person name="Lombard V."/>
            <person name="Morin E."/>
            <person name="Otillar R."/>
            <person name="Lindquist E.A."/>
            <person name="Sun H."/>
            <person name="LaButti K.M."/>
            <person name="Schmutz J."/>
            <person name="Jabbour D."/>
            <person name="Luo H."/>
            <person name="Baker S.E."/>
            <person name="Pisabarro A.G."/>
            <person name="Walton J.D."/>
            <person name="Blanchette R.A."/>
            <person name="Henrissat B."/>
            <person name="Martin F."/>
            <person name="Cullen D."/>
            <person name="Hibbett D.S."/>
            <person name="Grigoriev I.V."/>
        </authorList>
    </citation>
    <scope>NUCLEOTIDE SEQUENCE [LARGE SCALE GENOMIC DNA]</scope>
    <source>
        <strain evidence="2">CBS 339.88</strain>
    </source>
</reference>
<dbReference type="Proteomes" id="UP000027222">
    <property type="component" value="Unassembled WGS sequence"/>
</dbReference>
<proteinExistence type="predicted"/>
<organism evidence="1 2">
    <name type="scientific">Galerina marginata (strain CBS 339.88)</name>
    <dbReference type="NCBI Taxonomy" id="685588"/>
    <lineage>
        <taxon>Eukaryota</taxon>
        <taxon>Fungi</taxon>
        <taxon>Dikarya</taxon>
        <taxon>Basidiomycota</taxon>
        <taxon>Agaricomycotina</taxon>
        <taxon>Agaricomycetes</taxon>
        <taxon>Agaricomycetidae</taxon>
        <taxon>Agaricales</taxon>
        <taxon>Agaricineae</taxon>
        <taxon>Strophariaceae</taxon>
        <taxon>Galerina</taxon>
    </lineage>
</organism>
<evidence type="ECO:0000313" key="2">
    <source>
        <dbReference type="Proteomes" id="UP000027222"/>
    </source>
</evidence>
<dbReference type="EMBL" id="KL142431">
    <property type="protein sequence ID" value="KDR65866.1"/>
    <property type="molecule type" value="Genomic_DNA"/>
</dbReference>
<name>A0A067S4X5_GALM3</name>
<protein>
    <submittedName>
        <fullName evidence="1">Uncharacterized protein</fullName>
    </submittedName>
</protein>